<evidence type="ECO:0000313" key="1">
    <source>
        <dbReference type="EMBL" id="KAK7387799.1"/>
    </source>
</evidence>
<dbReference type="AlphaFoldDB" id="A0AAN9S1V9"/>
<protein>
    <submittedName>
        <fullName evidence="1">Uncharacterized protein</fullName>
    </submittedName>
</protein>
<name>A0AAN9S1V9_PSOTE</name>
<accession>A0AAN9S1V9</accession>
<sequence>MFVRCRVQSAEFRVQSNVLCAYYPEPLAVDTDNLTTLYYELSNGVDTLPPGVWSFHTHSQERKGKKESHEKMHADEKRTWPYLRQSGFSCLASGRVVRMSRPEVGSAPAFSTLGCEPSTLDEDNTYSRLQG</sequence>
<reference evidence="1 2" key="1">
    <citation type="submission" date="2024-01" db="EMBL/GenBank/DDBJ databases">
        <title>The genomes of 5 underutilized Papilionoideae crops provide insights into root nodulation and disease resistanc.</title>
        <authorList>
            <person name="Jiang F."/>
        </authorList>
    </citation>
    <scope>NUCLEOTIDE SEQUENCE [LARGE SCALE GENOMIC DNA]</scope>
    <source>
        <strain evidence="1">DUOXIRENSHENG_FW03</strain>
        <tissue evidence="1">Leaves</tissue>
    </source>
</reference>
<proteinExistence type="predicted"/>
<comment type="caution">
    <text evidence="1">The sequence shown here is derived from an EMBL/GenBank/DDBJ whole genome shotgun (WGS) entry which is preliminary data.</text>
</comment>
<evidence type="ECO:0000313" key="2">
    <source>
        <dbReference type="Proteomes" id="UP001386955"/>
    </source>
</evidence>
<dbReference type="EMBL" id="JAYMYS010000006">
    <property type="protein sequence ID" value="KAK7387799.1"/>
    <property type="molecule type" value="Genomic_DNA"/>
</dbReference>
<keyword evidence="2" id="KW-1185">Reference proteome</keyword>
<dbReference type="Proteomes" id="UP001386955">
    <property type="component" value="Unassembled WGS sequence"/>
</dbReference>
<organism evidence="1 2">
    <name type="scientific">Psophocarpus tetragonolobus</name>
    <name type="common">Winged bean</name>
    <name type="synonym">Dolichos tetragonolobus</name>
    <dbReference type="NCBI Taxonomy" id="3891"/>
    <lineage>
        <taxon>Eukaryota</taxon>
        <taxon>Viridiplantae</taxon>
        <taxon>Streptophyta</taxon>
        <taxon>Embryophyta</taxon>
        <taxon>Tracheophyta</taxon>
        <taxon>Spermatophyta</taxon>
        <taxon>Magnoliopsida</taxon>
        <taxon>eudicotyledons</taxon>
        <taxon>Gunneridae</taxon>
        <taxon>Pentapetalae</taxon>
        <taxon>rosids</taxon>
        <taxon>fabids</taxon>
        <taxon>Fabales</taxon>
        <taxon>Fabaceae</taxon>
        <taxon>Papilionoideae</taxon>
        <taxon>50 kb inversion clade</taxon>
        <taxon>NPAAA clade</taxon>
        <taxon>indigoferoid/millettioid clade</taxon>
        <taxon>Phaseoleae</taxon>
        <taxon>Psophocarpus</taxon>
    </lineage>
</organism>
<gene>
    <name evidence="1" type="ORF">VNO78_22592</name>
</gene>